<reference evidence="1" key="1">
    <citation type="submission" date="2018-02" db="EMBL/GenBank/DDBJ databases">
        <title>Rhizophora mucronata_Transcriptome.</title>
        <authorList>
            <person name="Meera S.P."/>
            <person name="Sreeshan A."/>
            <person name="Augustine A."/>
        </authorList>
    </citation>
    <scope>NUCLEOTIDE SEQUENCE</scope>
    <source>
        <tissue evidence="1">Leaf</tissue>
    </source>
</reference>
<dbReference type="AlphaFoldDB" id="A0A2P2N0B7"/>
<evidence type="ECO:0000313" key="1">
    <source>
        <dbReference type="EMBL" id="MBX35919.1"/>
    </source>
</evidence>
<protein>
    <submittedName>
        <fullName evidence="1">Uncharacterized protein</fullName>
    </submittedName>
</protein>
<dbReference type="EMBL" id="GGEC01055435">
    <property type="protein sequence ID" value="MBX35919.1"/>
    <property type="molecule type" value="Transcribed_RNA"/>
</dbReference>
<accession>A0A2P2N0B7</accession>
<organism evidence="1">
    <name type="scientific">Rhizophora mucronata</name>
    <name type="common">Asiatic mangrove</name>
    <dbReference type="NCBI Taxonomy" id="61149"/>
    <lineage>
        <taxon>Eukaryota</taxon>
        <taxon>Viridiplantae</taxon>
        <taxon>Streptophyta</taxon>
        <taxon>Embryophyta</taxon>
        <taxon>Tracheophyta</taxon>
        <taxon>Spermatophyta</taxon>
        <taxon>Magnoliopsida</taxon>
        <taxon>eudicotyledons</taxon>
        <taxon>Gunneridae</taxon>
        <taxon>Pentapetalae</taxon>
        <taxon>rosids</taxon>
        <taxon>fabids</taxon>
        <taxon>Malpighiales</taxon>
        <taxon>Rhizophoraceae</taxon>
        <taxon>Rhizophora</taxon>
    </lineage>
</organism>
<name>A0A2P2N0B7_RHIMU</name>
<sequence length="84" mass="9603">MNNRSSPFRLSTEDGSPSMAVPFKFSLVKLSIASKISGNFFRFEQPPRLNSLRHLNLQMLVERLLSLVQPPMLNFTSLTRNSTY</sequence>
<proteinExistence type="predicted"/>